<proteinExistence type="predicted"/>
<organism evidence="2 3">
    <name type="scientific">Goodea atripinnis</name>
    <dbReference type="NCBI Taxonomy" id="208336"/>
    <lineage>
        <taxon>Eukaryota</taxon>
        <taxon>Metazoa</taxon>
        <taxon>Chordata</taxon>
        <taxon>Craniata</taxon>
        <taxon>Vertebrata</taxon>
        <taxon>Euteleostomi</taxon>
        <taxon>Actinopterygii</taxon>
        <taxon>Neopterygii</taxon>
        <taxon>Teleostei</taxon>
        <taxon>Neoteleostei</taxon>
        <taxon>Acanthomorphata</taxon>
        <taxon>Ovalentaria</taxon>
        <taxon>Atherinomorphae</taxon>
        <taxon>Cyprinodontiformes</taxon>
        <taxon>Goodeidae</taxon>
        <taxon>Goodea</taxon>
    </lineage>
</organism>
<sequence>MGRRDVTITLERHDSTSYLEPLCLFFVALHGPTVTCRSLPSALTPPLFSCLPPTFLFLFLSEVSNREALHLSRLQSHNVGYVKAVTPLLAGPLTGYKRCECCQGGEGSHYGECVCVLVGGCLSSDTDSRCPRPDAGVKMRLLVKHSTLPQRSEQPFLLSLPRPSPFQSVTRLRLSTCQCHRSSISHLRPSPHLMPLHTHSPHAEHGRP</sequence>
<dbReference type="EMBL" id="JAHRIO010022846">
    <property type="protein sequence ID" value="MEQ2166157.1"/>
    <property type="molecule type" value="Genomic_DNA"/>
</dbReference>
<comment type="caution">
    <text evidence="2">The sequence shown here is derived from an EMBL/GenBank/DDBJ whole genome shotgun (WGS) entry which is preliminary data.</text>
</comment>
<protein>
    <submittedName>
        <fullName evidence="2">Uncharacterized protein</fullName>
    </submittedName>
</protein>
<keyword evidence="3" id="KW-1185">Reference proteome</keyword>
<evidence type="ECO:0000256" key="1">
    <source>
        <dbReference type="SAM" id="MobiDB-lite"/>
    </source>
</evidence>
<evidence type="ECO:0000313" key="3">
    <source>
        <dbReference type="Proteomes" id="UP001476798"/>
    </source>
</evidence>
<evidence type="ECO:0000313" key="2">
    <source>
        <dbReference type="EMBL" id="MEQ2166157.1"/>
    </source>
</evidence>
<dbReference type="Proteomes" id="UP001476798">
    <property type="component" value="Unassembled WGS sequence"/>
</dbReference>
<accession>A0ABV0N448</accession>
<name>A0ABV0N448_9TELE</name>
<feature type="region of interest" description="Disordered" evidence="1">
    <location>
        <begin position="186"/>
        <end position="208"/>
    </location>
</feature>
<gene>
    <name evidence="2" type="ORF">GOODEAATRI_024905</name>
</gene>
<reference evidence="2 3" key="1">
    <citation type="submission" date="2021-06" db="EMBL/GenBank/DDBJ databases">
        <authorList>
            <person name="Palmer J.M."/>
        </authorList>
    </citation>
    <scope>NUCLEOTIDE SEQUENCE [LARGE SCALE GENOMIC DNA]</scope>
    <source>
        <strain evidence="2 3">GA_2019</strain>
        <tissue evidence="2">Muscle</tissue>
    </source>
</reference>